<sequence>MSEAEATPGSLTPRTVVITGASDGIGAAAARFLTRRGDNVVIVGRSPGKTRAIAGELASDYIIADFAQLDDVRSLAQTLRERYPVIHVLANNAGGIMSKREDTVDGHEKTLQVNHLAPFLLTNLLIDRLSASRAIVINTASVANSLYGRLDLSDLDARQKYSPNRAYGNAKLANILFTRELDFRYRDSGPETDTPGAIATAAFHPGIVGTSFAADSTSHLRFVYRTVLGRLMLTPDRGADTLNWLATTRPGIDWVRGEYYEKRMIQKANKQAYDPALAHDLWELSAGMVGLA</sequence>
<dbReference type="PRINTS" id="PR00081">
    <property type="entry name" value="GDHRDH"/>
</dbReference>
<gene>
    <name evidence="2" type="ORF">JOE66_002059</name>
</gene>
<dbReference type="EMBL" id="JAFBBU010000001">
    <property type="protein sequence ID" value="MBM7472425.1"/>
    <property type="molecule type" value="Genomic_DNA"/>
</dbReference>
<reference evidence="2 3" key="1">
    <citation type="submission" date="2021-01" db="EMBL/GenBank/DDBJ databases">
        <title>Sequencing the genomes of 1000 actinobacteria strains.</title>
        <authorList>
            <person name="Klenk H.-P."/>
        </authorList>
    </citation>
    <scope>NUCLEOTIDE SEQUENCE [LARGE SCALE GENOMIC DNA]</scope>
    <source>
        <strain evidence="2 3">DSM 13057</strain>
    </source>
</reference>
<protein>
    <submittedName>
        <fullName evidence="2">NAD(P)-dependent dehydrogenase (Short-subunit alcohol dehydrogenase family)</fullName>
    </submittedName>
</protein>
<dbReference type="PANTHER" id="PTHR43157:SF31">
    <property type="entry name" value="PHOSPHATIDYLINOSITOL-GLYCAN BIOSYNTHESIS CLASS F PROTEIN"/>
    <property type="match status" value="1"/>
</dbReference>
<dbReference type="InterPro" id="IPR002347">
    <property type="entry name" value="SDR_fam"/>
</dbReference>
<accession>A0ABS2L5Q2</accession>
<keyword evidence="3" id="KW-1185">Reference proteome</keyword>
<dbReference type="InterPro" id="IPR036291">
    <property type="entry name" value="NAD(P)-bd_dom_sf"/>
</dbReference>
<keyword evidence="1" id="KW-0560">Oxidoreductase</keyword>
<comment type="caution">
    <text evidence="2">The sequence shown here is derived from an EMBL/GenBank/DDBJ whole genome shotgun (WGS) entry which is preliminary data.</text>
</comment>
<dbReference type="SUPFAM" id="SSF51735">
    <property type="entry name" value="NAD(P)-binding Rossmann-fold domains"/>
    <property type="match status" value="1"/>
</dbReference>
<evidence type="ECO:0000313" key="2">
    <source>
        <dbReference type="EMBL" id="MBM7472425.1"/>
    </source>
</evidence>
<dbReference type="Pfam" id="PF00106">
    <property type="entry name" value="adh_short"/>
    <property type="match status" value="1"/>
</dbReference>
<evidence type="ECO:0000313" key="3">
    <source>
        <dbReference type="Proteomes" id="UP000776164"/>
    </source>
</evidence>
<organism evidence="2 3">
    <name type="scientific">Subtercola frigoramans</name>
    <dbReference type="NCBI Taxonomy" id="120298"/>
    <lineage>
        <taxon>Bacteria</taxon>
        <taxon>Bacillati</taxon>
        <taxon>Actinomycetota</taxon>
        <taxon>Actinomycetes</taxon>
        <taxon>Micrococcales</taxon>
        <taxon>Microbacteriaceae</taxon>
        <taxon>Subtercola</taxon>
    </lineage>
</organism>
<proteinExistence type="predicted"/>
<dbReference type="RefSeq" id="WP_205109161.1">
    <property type="nucleotide sequence ID" value="NZ_BAAAHT010000013.1"/>
</dbReference>
<dbReference type="PANTHER" id="PTHR43157">
    <property type="entry name" value="PHOSPHATIDYLINOSITOL-GLYCAN BIOSYNTHESIS CLASS F PROTEIN-RELATED"/>
    <property type="match status" value="1"/>
</dbReference>
<evidence type="ECO:0000256" key="1">
    <source>
        <dbReference type="ARBA" id="ARBA00023002"/>
    </source>
</evidence>
<dbReference type="Proteomes" id="UP000776164">
    <property type="component" value="Unassembled WGS sequence"/>
</dbReference>
<name>A0ABS2L5Q2_9MICO</name>
<dbReference type="Gene3D" id="3.40.50.720">
    <property type="entry name" value="NAD(P)-binding Rossmann-like Domain"/>
    <property type="match status" value="1"/>
</dbReference>